<sequence length="61" mass="6684">MPLPLWLQDSVALLFSLSSSSLIVIYSAVLKTLPGRFLSRFSCIELDNVSALLSNEGNVEK</sequence>
<dbReference type="KEGG" id="psco:LY89DRAFT_691909"/>
<protein>
    <submittedName>
        <fullName evidence="2">Uncharacterized protein</fullName>
    </submittedName>
</protein>
<evidence type="ECO:0000256" key="1">
    <source>
        <dbReference type="SAM" id="Phobius"/>
    </source>
</evidence>
<dbReference type="AlphaFoldDB" id="A0A132B3X0"/>
<evidence type="ECO:0000313" key="2">
    <source>
        <dbReference type="EMBL" id="KUJ07105.1"/>
    </source>
</evidence>
<proteinExistence type="predicted"/>
<reference evidence="2 3" key="1">
    <citation type="submission" date="2015-10" db="EMBL/GenBank/DDBJ databases">
        <title>Full genome of DAOMC 229536 Phialocephala scopiformis, a fungal endophyte of spruce producing the potent anti-insectan compound rugulosin.</title>
        <authorList>
            <consortium name="DOE Joint Genome Institute"/>
            <person name="Walker A.K."/>
            <person name="Frasz S.L."/>
            <person name="Seifert K.A."/>
            <person name="Miller J.D."/>
            <person name="Mondo S.J."/>
            <person name="Labutti K."/>
            <person name="Lipzen A."/>
            <person name="Dockter R."/>
            <person name="Kennedy M."/>
            <person name="Grigoriev I.V."/>
            <person name="Spatafora J.W."/>
        </authorList>
    </citation>
    <scope>NUCLEOTIDE SEQUENCE [LARGE SCALE GENOMIC DNA]</scope>
    <source>
        <strain evidence="2 3">CBS 120377</strain>
    </source>
</reference>
<name>A0A132B3X0_MOLSC</name>
<keyword evidence="1" id="KW-0472">Membrane</keyword>
<keyword evidence="1" id="KW-0812">Transmembrane</keyword>
<keyword evidence="1" id="KW-1133">Transmembrane helix</keyword>
<dbReference type="EMBL" id="KQ947441">
    <property type="protein sequence ID" value="KUJ07105.1"/>
    <property type="molecule type" value="Genomic_DNA"/>
</dbReference>
<dbReference type="RefSeq" id="XP_018061460.1">
    <property type="nucleotide sequence ID" value="XM_018216430.1"/>
</dbReference>
<accession>A0A132B3X0</accession>
<feature type="transmembrane region" description="Helical" evidence="1">
    <location>
        <begin position="12"/>
        <end position="30"/>
    </location>
</feature>
<dbReference type="InParanoid" id="A0A132B3X0"/>
<organism evidence="2 3">
    <name type="scientific">Mollisia scopiformis</name>
    <name type="common">Conifer needle endophyte fungus</name>
    <name type="synonym">Phialocephala scopiformis</name>
    <dbReference type="NCBI Taxonomy" id="149040"/>
    <lineage>
        <taxon>Eukaryota</taxon>
        <taxon>Fungi</taxon>
        <taxon>Dikarya</taxon>
        <taxon>Ascomycota</taxon>
        <taxon>Pezizomycotina</taxon>
        <taxon>Leotiomycetes</taxon>
        <taxon>Helotiales</taxon>
        <taxon>Mollisiaceae</taxon>
        <taxon>Mollisia</taxon>
    </lineage>
</organism>
<evidence type="ECO:0000313" key="3">
    <source>
        <dbReference type="Proteomes" id="UP000070700"/>
    </source>
</evidence>
<keyword evidence="3" id="KW-1185">Reference proteome</keyword>
<dbReference type="Proteomes" id="UP000070700">
    <property type="component" value="Unassembled WGS sequence"/>
</dbReference>
<dbReference type="GeneID" id="28826156"/>
<gene>
    <name evidence="2" type="ORF">LY89DRAFT_691909</name>
</gene>